<dbReference type="PROSITE" id="PS51007">
    <property type="entry name" value="CYTC"/>
    <property type="match status" value="3"/>
</dbReference>
<evidence type="ECO:0000256" key="4">
    <source>
        <dbReference type="PROSITE-ProRule" id="PRU00433"/>
    </source>
</evidence>
<evidence type="ECO:0000256" key="3">
    <source>
        <dbReference type="ARBA" id="ARBA00023004"/>
    </source>
</evidence>
<dbReference type="EMBL" id="CABPRV010000004">
    <property type="protein sequence ID" value="VVE05418.1"/>
    <property type="molecule type" value="Genomic_DNA"/>
</dbReference>
<evidence type="ECO:0000313" key="7">
    <source>
        <dbReference type="EMBL" id="VVE05418.1"/>
    </source>
</evidence>
<evidence type="ECO:0000259" key="6">
    <source>
        <dbReference type="PROSITE" id="PS51007"/>
    </source>
</evidence>
<feature type="domain" description="Cytochrome c" evidence="6">
    <location>
        <begin position="383"/>
        <end position="473"/>
    </location>
</feature>
<comment type="caution">
    <text evidence="7">The sequence shown here is derived from an EMBL/GenBank/DDBJ whole genome shotgun (WGS) entry which is preliminary data.</text>
</comment>
<dbReference type="Proteomes" id="UP000366065">
    <property type="component" value="Unassembled WGS sequence"/>
</dbReference>
<evidence type="ECO:0000256" key="2">
    <source>
        <dbReference type="ARBA" id="ARBA00022723"/>
    </source>
</evidence>
<evidence type="ECO:0000313" key="8">
    <source>
        <dbReference type="Proteomes" id="UP000366065"/>
    </source>
</evidence>
<organism evidence="7 8">
    <name type="scientific">Pandoraea capi</name>
    <dbReference type="NCBI Taxonomy" id="2508286"/>
    <lineage>
        <taxon>Bacteria</taxon>
        <taxon>Pseudomonadati</taxon>
        <taxon>Pseudomonadota</taxon>
        <taxon>Betaproteobacteria</taxon>
        <taxon>Burkholderiales</taxon>
        <taxon>Burkholderiaceae</taxon>
        <taxon>Pandoraea</taxon>
    </lineage>
</organism>
<sequence length="491" mass="51798">MTGTTMHSTRASRGSRVSRWGLRVACLATVLLVTACNDSNTPKPPEPTQPPKPKTSMIPSLVTNAMAADAPAAASAPAASAATSAASAPAASASEPAAKASSATVAPTSAPASQAPSELITRGKYLARAADCAACHTSADGAPFAGGVPLKSPFGTFYGTNITPDKTNGIGGWTADEFYRALHDGVAPDKVLYPAMPYTSYRQMTRADSDAIYAYLMSVKPAAVPNRKHDLSFPYNMRFAMRAWDWMFLKDTLPDASKGQSADWLRGRYLANALGHCAECHTPRGTFGQLDKAKPLGGAALARIAAPDLTPDALAARGWTVKDLQTFFGTGIAPQGSAFGEMYPVVHLSTQYLTGDDLRALSTYLLGDAPPAPKPLPEHPDTSKLMAGRNLYLAVCAGCHAADGTGKPHVAVSMLGNSTVRQKDPRNLIVTILDGVEAQKFPGLEAMQDMPGFDRRLTDAQISELSNYLRVAYGGQAGDVNSEIVKQLRQK</sequence>
<feature type="region of interest" description="Disordered" evidence="5">
    <location>
        <begin position="36"/>
        <end position="57"/>
    </location>
</feature>
<keyword evidence="2 4" id="KW-0479">Metal-binding</keyword>
<feature type="domain" description="Cytochrome c" evidence="6">
    <location>
        <begin position="118"/>
        <end position="220"/>
    </location>
</feature>
<dbReference type="SUPFAM" id="SSF46626">
    <property type="entry name" value="Cytochrome c"/>
    <property type="match status" value="3"/>
</dbReference>
<dbReference type="InterPro" id="IPR009056">
    <property type="entry name" value="Cyt_c-like_dom"/>
</dbReference>
<name>A0ABY6VYU2_9BURK</name>
<keyword evidence="3 4" id="KW-0408">Iron</keyword>
<feature type="domain" description="Cytochrome c" evidence="6">
    <location>
        <begin position="262"/>
        <end position="369"/>
    </location>
</feature>
<dbReference type="InterPro" id="IPR051459">
    <property type="entry name" value="Cytochrome_c-type_DH"/>
</dbReference>
<keyword evidence="1 4" id="KW-0349">Heme</keyword>
<dbReference type="PANTHER" id="PTHR35008">
    <property type="entry name" value="BLL4482 PROTEIN-RELATED"/>
    <property type="match status" value="1"/>
</dbReference>
<dbReference type="Pfam" id="PF00034">
    <property type="entry name" value="Cytochrom_C"/>
    <property type="match status" value="2"/>
</dbReference>
<dbReference type="PANTHER" id="PTHR35008:SF4">
    <property type="entry name" value="BLL4482 PROTEIN"/>
    <property type="match status" value="1"/>
</dbReference>
<protein>
    <submittedName>
        <fullName evidence="7">Cytochrome C oxidase Cbb3</fullName>
    </submittedName>
</protein>
<accession>A0ABY6VYU2</accession>
<dbReference type="InterPro" id="IPR036909">
    <property type="entry name" value="Cyt_c-like_dom_sf"/>
</dbReference>
<dbReference type="Gene3D" id="1.10.760.10">
    <property type="entry name" value="Cytochrome c-like domain"/>
    <property type="match status" value="2"/>
</dbReference>
<gene>
    <name evidence="7" type="ORF">PCA20602_02361</name>
</gene>
<keyword evidence="8" id="KW-1185">Reference proteome</keyword>
<reference evidence="7 8" key="1">
    <citation type="submission" date="2019-08" db="EMBL/GenBank/DDBJ databases">
        <authorList>
            <person name="Peeters C."/>
        </authorList>
    </citation>
    <scope>NUCLEOTIDE SEQUENCE [LARGE SCALE GENOMIC DNA]</scope>
    <source>
        <strain evidence="7 8">LMG 20602</strain>
    </source>
</reference>
<evidence type="ECO:0000256" key="1">
    <source>
        <dbReference type="ARBA" id="ARBA00022617"/>
    </source>
</evidence>
<feature type="compositionally biased region" description="Pro residues" evidence="5">
    <location>
        <begin position="42"/>
        <end position="53"/>
    </location>
</feature>
<evidence type="ECO:0000256" key="5">
    <source>
        <dbReference type="SAM" id="MobiDB-lite"/>
    </source>
</evidence>
<proteinExistence type="predicted"/>